<protein>
    <recommendedName>
        <fullName evidence="1">RNA 3'-terminal phosphate cyclase domain-containing protein</fullName>
    </recommendedName>
</protein>
<dbReference type="AlphaFoldDB" id="A0A8T0J643"/>
<dbReference type="Proteomes" id="UP000822688">
    <property type="component" value="Chromosome 1"/>
</dbReference>
<evidence type="ECO:0000259" key="1">
    <source>
        <dbReference type="Pfam" id="PF01137"/>
    </source>
</evidence>
<proteinExistence type="predicted"/>
<dbReference type="EMBL" id="CM026421">
    <property type="protein sequence ID" value="KAG0590388.1"/>
    <property type="molecule type" value="Genomic_DNA"/>
</dbReference>
<comment type="caution">
    <text evidence="2">The sequence shown here is derived from an EMBL/GenBank/DDBJ whole genome shotgun (WGS) entry which is preliminary data.</text>
</comment>
<dbReference type="InterPro" id="IPR036553">
    <property type="entry name" value="RPTC_insert"/>
</dbReference>
<keyword evidence="3" id="KW-1185">Reference proteome</keyword>
<dbReference type="Gene3D" id="3.65.10.20">
    <property type="entry name" value="RNA 3'-terminal phosphate cyclase domain"/>
    <property type="match status" value="1"/>
</dbReference>
<dbReference type="Pfam" id="PF01137">
    <property type="entry name" value="RTC"/>
    <property type="match status" value="1"/>
</dbReference>
<name>A0A8T0J643_CERPU</name>
<gene>
    <name evidence="2" type="ORF">KC19_1G095700</name>
</gene>
<dbReference type="GO" id="GO:0003963">
    <property type="term" value="F:RNA-3'-phosphate cyclase activity"/>
    <property type="evidence" value="ECO:0007669"/>
    <property type="project" value="TreeGrafter"/>
</dbReference>
<feature type="domain" description="RNA 3'-terminal phosphate cyclase" evidence="1">
    <location>
        <begin position="13"/>
        <end position="356"/>
    </location>
</feature>
<dbReference type="SUPFAM" id="SSF55205">
    <property type="entry name" value="EPT/RTPC-like"/>
    <property type="match status" value="1"/>
</dbReference>
<dbReference type="InterPro" id="IPR023797">
    <property type="entry name" value="RNA3'_phos_cyclase_dom"/>
</dbReference>
<dbReference type="InterPro" id="IPR013792">
    <property type="entry name" value="RNA3'P_cycl/enolpyr_Trfase_a/b"/>
</dbReference>
<dbReference type="PANTHER" id="PTHR11096:SF0">
    <property type="entry name" value="RNA 3'-TERMINAL PHOSPHATE CYCLASE"/>
    <property type="match status" value="1"/>
</dbReference>
<organism evidence="2 3">
    <name type="scientific">Ceratodon purpureus</name>
    <name type="common">Fire moss</name>
    <name type="synonym">Dicranum purpureum</name>
    <dbReference type="NCBI Taxonomy" id="3225"/>
    <lineage>
        <taxon>Eukaryota</taxon>
        <taxon>Viridiplantae</taxon>
        <taxon>Streptophyta</taxon>
        <taxon>Embryophyta</taxon>
        <taxon>Bryophyta</taxon>
        <taxon>Bryophytina</taxon>
        <taxon>Bryopsida</taxon>
        <taxon>Dicranidae</taxon>
        <taxon>Pseudoditrichales</taxon>
        <taxon>Ditrichaceae</taxon>
        <taxon>Ceratodon</taxon>
    </lineage>
</organism>
<dbReference type="InterPro" id="IPR000228">
    <property type="entry name" value="RNA3'_term_phos_cyc"/>
</dbReference>
<dbReference type="GO" id="GO:0006396">
    <property type="term" value="P:RNA processing"/>
    <property type="evidence" value="ECO:0007669"/>
    <property type="project" value="InterPro"/>
</dbReference>
<dbReference type="Gene3D" id="3.30.360.20">
    <property type="entry name" value="RNA 3'-terminal phosphate cyclase, insert domain"/>
    <property type="match status" value="1"/>
</dbReference>
<dbReference type="InterPro" id="IPR037136">
    <property type="entry name" value="RNA3'_phos_cyclase_dom_sf"/>
</dbReference>
<sequence>MEDVVKIDGAVVKGGGQVLRNSASYAAILGKSVQFVNVRASRSRPGLRPQYIEGLEVVAKLSKCTLVNACEASQAVSFIPRELAIRDSQSSEPSCTDPISSAYEIHTKNAATSLLLQASLPVLLFSPNVTEMTLTGGTNMLISPSIDYMKRVLVPLLHRHFNVVVDVDIVRRDCMPSGEALVKVRTHPTESLPPISLRDRGSVARVSSIVYGYGKADDQFVEAAKMALHETLRDSGINMDASFSSDMQGAETEHPLVCRALVYAEMTTGCILGGGSRIPKVRGEVVSDPKELMSSAVLDLVKQLAHGGCIDEYLQDQLVIFMALADGVSEIVTGPITEHTEHALEVAHRMTDAKFFVTPVAGSDRFEIRCEGIGHMSRSRHPIPNGSAFVTCAQHQRQDFGDMFKHVNAA</sequence>
<dbReference type="GO" id="GO:0005634">
    <property type="term" value="C:nucleus"/>
    <property type="evidence" value="ECO:0007669"/>
    <property type="project" value="TreeGrafter"/>
</dbReference>
<evidence type="ECO:0000313" key="3">
    <source>
        <dbReference type="Proteomes" id="UP000822688"/>
    </source>
</evidence>
<dbReference type="PANTHER" id="PTHR11096">
    <property type="entry name" value="RNA 3' TERMINAL PHOSPHATE CYCLASE"/>
    <property type="match status" value="1"/>
</dbReference>
<evidence type="ECO:0000313" key="2">
    <source>
        <dbReference type="EMBL" id="KAG0590388.1"/>
    </source>
</evidence>
<accession>A0A8T0J643</accession>
<reference evidence="2" key="1">
    <citation type="submission" date="2020-06" db="EMBL/GenBank/DDBJ databases">
        <title>WGS assembly of Ceratodon purpureus strain R40.</title>
        <authorList>
            <person name="Carey S.B."/>
            <person name="Jenkins J."/>
            <person name="Shu S."/>
            <person name="Lovell J.T."/>
            <person name="Sreedasyam A."/>
            <person name="Maumus F."/>
            <person name="Tiley G.P."/>
            <person name="Fernandez-Pozo N."/>
            <person name="Barry K."/>
            <person name="Chen C."/>
            <person name="Wang M."/>
            <person name="Lipzen A."/>
            <person name="Daum C."/>
            <person name="Saski C.A."/>
            <person name="Payton A.C."/>
            <person name="Mcbreen J.C."/>
            <person name="Conrad R.E."/>
            <person name="Kollar L.M."/>
            <person name="Olsson S."/>
            <person name="Huttunen S."/>
            <person name="Landis J.B."/>
            <person name="Wickett N.J."/>
            <person name="Johnson M.G."/>
            <person name="Rensing S.A."/>
            <person name="Grimwood J."/>
            <person name="Schmutz J."/>
            <person name="Mcdaniel S.F."/>
        </authorList>
    </citation>
    <scope>NUCLEOTIDE SEQUENCE</scope>
    <source>
        <strain evidence="2">R40</strain>
    </source>
</reference>